<sequence>MMAILTARVEPCNPPQLFKPELPSTALPRKLELPRTSIFKTAAPAPPWGRQTEEEERWKKRAQSALEELRAQEDRYRTRTGGQVATPQASGNGRSILRPVLKSDVDRELKVVRDGGMLKRPKESVMKSVSSETLAFVKTLPRDFGRKGNAAMQPVPMPGAASLKM</sequence>
<feature type="region of interest" description="Disordered" evidence="1">
    <location>
        <begin position="35"/>
        <end position="56"/>
    </location>
</feature>
<organism evidence="2 3">
    <name type="scientific">Bodo saltans</name>
    <name type="common">Flagellated protozoan</name>
    <dbReference type="NCBI Taxonomy" id="75058"/>
    <lineage>
        <taxon>Eukaryota</taxon>
        <taxon>Discoba</taxon>
        <taxon>Euglenozoa</taxon>
        <taxon>Kinetoplastea</taxon>
        <taxon>Metakinetoplastina</taxon>
        <taxon>Eubodonida</taxon>
        <taxon>Bodonidae</taxon>
        <taxon>Bodo</taxon>
    </lineage>
</organism>
<feature type="compositionally biased region" description="Polar residues" evidence="1">
    <location>
        <begin position="80"/>
        <end position="93"/>
    </location>
</feature>
<reference evidence="3" key="1">
    <citation type="submission" date="2015-09" db="EMBL/GenBank/DDBJ databases">
        <authorList>
            <consortium name="Pathogen Informatics"/>
        </authorList>
    </citation>
    <scope>NUCLEOTIDE SEQUENCE [LARGE SCALE GENOMIC DNA]</scope>
    <source>
        <strain evidence="3">Lake Konstanz</strain>
    </source>
</reference>
<dbReference type="Proteomes" id="UP000051952">
    <property type="component" value="Unassembled WGS sequence"/>
</dbReference>
<name>A0A0S4IWJ6_BODSA</name>
<feature type="region of interest" description="Disordered" evidence="1">
    <location>
        <begin position="72"/>
        <end position="100"/>
    </location>
</feature>
<gene>
    <name evidence="2" type="ORF">BSAL_70945</name>
</gene>
<dbReference type="VEuPathDB" id="TriTrypDB:BSAL_70945"/>
<feature type="region of interest" description="Disordered" evidence="1">
    <location>
        <begin position="145"/>
        <end position="165"/>
    </location>
</feature>
<protein>
    <submittedName>
        <fullName evidence="2">Uncharacterized protein</fullName>
    </submittedName>
</protein>
<dbReference type="AlphaFoldDB" id="A0A0S4IWJ6"/>
<proteinExistence type="predicted"/>
<evidence type="ECO:0000313" key="2">
    <source>
        <dbReference type="EMBL" id="CUG05455.1"/>
    </source>
</evidence>
<evidence type="ECO:0000256" key="1">
    <source>
        <dbReference type="SAM" id="MobiDB-lite"/>
    </source>
</evidence>
<evidence type="ECO:0000313" key="3">
    <source>
        <dbReference type="Proteomes" id="UP000051952"/>
    </source>
</evidence>
<keyword evidence="3" id="KW-1185">Reference proteome</keyword>
<dbReference type="EMBL" id="CYKH01000538">
    <property type="protein sequence ID" value="CUG05455.1"/>
    <property type="molecule type" value="Genomic_DNA"/>
</dbReference>
<accession>A0A0S4IWJ6</accession>